<name>A0A429XD62_SIMTE</name>
<evidence type="ECO:0000313" key="2">
    <source>
        <dbReference type="Proteomes" id="UP000287296"/>
    </source>
</evidence>
<reference evidence="1 2" key="1">
    <citation type="submission" date="2018-12" db="EMBL/GenBank/DDBJ databases">
        <authorList>
            <person name="Sun L."/>
            <person name="Chen Z."/>
        </authorList>
    </citation>
    <scope>NUCLEOTIDE SEQUENCE [LARGE SCALE GENOMIC DNA]</scope>
    <source>
        <strain evidence="1 2">LMG 29736</strain>
    </source>
</reference>
<dbReference type="AlphaFoldDB" id="A0A429XD62"/>
<dbReference type="RefSeq" id="WP_126646470.1">
    <property type="nucleotide sequence ID" value="NZ_QYTW02000001.1"/>
</dbReference>
<dbReference type="Proteomes" id="UP000287296">
    <property type="component" value="Unassembled WGS sequence"/>
</dbReference>
<organism evidence="1 2">
    <name type="scientific">Siminovitchia terrae</name>
    <name type="common">Bacillus terrae</name>
    <dbReference type="NCBI Taxonomy" id="1914933"/>
    <lineage>
        <taxon>Bacteria</taxon>
        <taxon>Bacillati</taxon>
        <taxon>Bacillota</taxon>
        <taxon>Bacilli</taxon>
        <taxon>Bacillales</taxon>
        <taxon>Bacillaceae</taxon>
        <taxon>Siminovitchia</taxon>
    </lineage>
</organism>
<protein>
    <submittedName>
        <fullName evidence="1">Uncharacterized protein</fullName>
    </submittedName>
</protein>
<comment type="caution">
    <text evidence="1">The sequence shown here is derived from an EMBL/GenBank/DDBJ whole genome shotgun (WGS) entry which is preliminary data.</text>
</comment>
<evidence type="ECO:0000313" key="1">
    <source>
        <dbReference type="EMBL" id="RST61370.1"/>
    </source>
</evidence>
<gene>
    <name evidence="1" type="ORF">D5F11_000320</name>
</gene>
<accession>A0A429XD62</accession>
<sequence length="195" mass="23579">MENIDSTDEHIVLKLYGRDLINYYHRAMNMEESEFKYLAYYQILECIFDKVHLYATVQDVKHIINSDWFSKHSNEDIKIVIEMVDTYNKKRSDREKLTLVLENYFRGSLHHNAFLTANRSIINILKEMKFIKDDKELKDLKKVVDIIYDFICKCTHSNRTFPVKRNFENSNHELKNYIQLIKKLTEKNIINYEKR</sequence>
<dbReference type="EMBL" id="QYTW02000001">
    <property type="protein sequence ID" value="RST61370.1"/>
    <property type="molecule type" value="Genomic_DNA"/>
</dbReference>
<proteinExistence type="predicted"/>
<dbReference type="OrthoDB" id="2988509at2"/>